<dbReference type="Pfam" id="PF02627">
    <property type="entry name" value="CMD"/>
    <property type="match status" value="1"/>
</dbReference>
<dbReference type="RefSeq" id="WP_005195749.1">
    <property type="nucleotide sequence ID" value="NZ_CP136136.1"/>
</dbReference>
<dbReference type="SUPFAM" id="SSF69118">
    <property type="entry name" value="AhpD-like"/>
    <property type="match status" value="1"/>
</dbReference>
<evidence type="ECO:0000259" key="1">
    <source>
        <dbReference type="Pfam" id="PF02627"/>
    </source>
</evidence>
<accession>A0AAW6R6I9</accession>
<dbReference type="InterPro" id="IPR003779">
    <property type="entry name" value="CMD-like"/>
</dbReference>
<name>A0AAW6R6I9_GORRU</name>
<dbReference type="InterPro" id="IPR004675">
    <property type="entry name" value="AhpD_core"/>
</dbReference>
<gene>
    <name evidence="2" type="ORF">QBL07_05290</name>
</gene>
<evidence type="ECO:0000313" key="2">
    <source>
        <dbReference type="EMBL" id="MDG6780243.1"/>
    </source>
</evidence>
<sequence>MSVRTRPSTRMWIPQDNPAVYKALVALQRASAAGVDAEIGELIAMRVSQLNGCAYCLHMHAGDALAAQIDPHKLLMLPAWREAGTVFDGRERAVLALTEQLTELGEDGVTDDVFDSVRAHFDAVETGCLVAAIAMINTWNRIAIAGGYPAGLDERRVSVPVA</sequence>
<feature type="domain" description="Carboxymuconolactone decarboxylase-like" evidence="1">
    <location>
        <begin position="18"/>
        <end position="99"/>
    </location>
</feature>
<dbReference type="PANTHER" id="PTHR34846:SF10">
    <property type="entry name" value="CYTOPLASMIC PROTEIN"/>
    <property type="match status" value="1"/>
</dbReference>
<dbReference type="PANTHER" id="PTHR34846">
    <property type="entry name" value="4-CARBOXYMUCONOLACTONE DECARBOXYLASE FAMILY PROTEIN (AFU_ORTHOLOGUE AFUA_6G11590)"/>
    <property type="match status" value="1"/>
</dbReference>
<protein>
    <submittedName>
        <fullName evidence="2">Carboxymuconolactone decarboxylase family protein</fullName>
    </submittedName>
</protein>
<organism evidence="2">
    <name type="scientific">Gordonia rubripertincta</name>
    <name type="common">Rhodococcus corallinus</name>
    <dbReference type="NCBI Taxonomy" id="36822"/>
    <lineage>
        <taxon>Bacteria</taxon>
        <taxon>Bacillati</taxon>
        <taxon>Actinomycetota</taxon>
        <taxon>Actinomycetes</taxon>
        <taxon>Mycobacteriales</taxon>
        <taxon>Gordoniaceae</taxon>
        <taxon>Gordonia</taxon>
    </lineage>
</organism>
<dbReference type="GO" id="GO:0051920">
    <property type="term" value="F:peroxiredoxin activity"/>
    <property type="evidence" value="ECO:0007669"/>
    <property type="project" value="InterPro"/>
</dbReference>
<dbReference type="Gene3D" id="1.20.1290.10">
    <property type="entry name" value="AhpD-like"/>
    <property type="match status" value="1"/>
</dbReference>
<reference evidence="2" key="1">
    <citation type="submission" date="2023-04" db="EMBL/GenBank/DDBJ databases">
        <title>Characterization and analysis of the complete genome of Gordonia rubripertincta 112, the degrader of aromatic and aliphatic compounds.</title>
        <authorList>
            <person name="Frantsuzova E."/>
            <person name="Bogun A."/>
            <person name="Delegan Y."/>
        </authorList>
    </citation>
    <scope>NUCLEOTIDE SEQUENCE</scope>
    <source>
        <strain evidence="2">112</strain>
    </source>
</reference>
<dbReference type="NCBIfam" id="TIGR00778">
    <property type="entry name" value="ahpD_dom"/>
    <property type="match status" value="1"/>
</dbReference>
<proteinExistence type="predicted"/>
<dbReference type="EMBL" id="JARUXG010000002">
    <property type="protein sequence ID" value="MDG6780243.1"/>
    <property type="molecule type" value="Genomic_DNA"/>
</dbReference>
<dbReference type="InterPro" id="IPR029032">
    <property type="entry name" value="AhpD-like"/>
</dbReference>
<dbReference type="AlphaFoldDB" id="A0AAW6R6I9"/>
<comment type="caution">
    <text evidence="2">The sequence shown here is derived from an EMBL/GenBank/DDBJ whole genome shotgun (WGS) entry which is preliminary data.</text>
</comment>